<feature type="transmembrane region" description="Helical" evidence="7">
    <location>
        <begin position="145"/>
        <end position="169"/>
    </location>
</feature>
<evidence type="ECO:0000313" key="10">
    <source>
        <dbReference type="EnsemblMetazoa" id="HelroP81481"/>
    </source>
</evidence>
<dbReference type="EMBL" id="AMQM01004964">
    <property type="status" value="NOT_ANNOTATED_CDS"/>
    <property type="molecule type" value="Genomic_DNA"/>
</dbReference>
<keyword evidence="11" id="KW-1185">Reference proteome</keyword>
<organism evidence="10 11">
    <name type="scientific">Helobdella robusta</name>
    <name type="common">Californian leech</name>
    <dbReference type="NCBI Taxonomy" id="6412"/>
    <lineage>
        <taxon>Eukaryota</taxon>
        <taxon>Metazoa</taxon>
        <taxon>Spiralia</taxon>
        <taxon>Lophotrochozoa</taxon>
        <taxon>Annelida</taxon>
        <taxon>Clitellata</taxon>
        <taxon>Hirudinea</taxon>
        <taxon>Rhynchobdellida</taxon>
        <taxon>Glossiphoniidae</taxon>
        <taxon>Helobdella</taxon>
    </lineage>
</organism>
<dbReference type="Pfam" id="PF01529">
    <property type="entry name" value="DHHC"/>
    <property type="match status" value="1"/>
</dbReference>
<keyword evidence="2 7" id="KW-0812">Transmembrane</keyword>
<evidence type="ECO:0000256" key="2">
    <source>
        <dbReference type="ARBA" id="ARBA00022692"/>
    </source>
</evidence>
<keyword evidence="7" id="KW-0808">Transferase</keyword>
<evidence type="ECO:0000256" key="3">
    <source>
        <dbReference type="ARBA" id="ARBA00022989"/>
    </source>
</evidence>
<dbReference type="InterPro" id="IPR001594">
    <property type="entry name" value="Palmitoyltrfase_DHHC"/>
</dbReference>
<evidence type="ECO:0000256" key="5">
    <source>
        <dbReference type="ARBA" id="ARBA00023463"/>
    </source>
</evidence>
<dbReference type="GeneID" id="20215947"/>
<gene>
    <name evidence="10" type="primary">20215947</name>
    <name evidence="9" type="ORF">HELRODRAFT_81481</name>
</gene>
<keyword evidence="4 7" id="KW-0472">Membrane</keyword>
<feature type="transmembrane region" description="Helical" evidence="7">
    <location>
        <begin position="181"/>
        <end position="209"/>
    </location>
</feature>
<dbReference type="RefSeq" id="XP_009020274.1">
    <property type="nucleotide sequence ID" value="XM_009022026.1"/>
</dbReference>
<dbReference type="CTD" id="20215947"/>
<evidence type="ECO:0000313" key="11">
    <source>
        <dbReference type="Proteomes" id="UP000015101"/>
    </source>
</evidence>
<dbReference type="AlphaFoldDB" id="T1G4E9"/>
<dbReference type="PANTHER" id="PTHR12349">
    <property type="entry name" value="ANKYRIN REPEAT AND LEM DOMAIN-CONTAINING PROTEIN 2"/>
    <property type="match status" value="1"/>
</dbReference>
<comment type="similarity">
    <text evidence="5">Belongs to the DHHC palmitoyltransferase family. ERF2/ZDHHC9 subfamily.</text>
</comment>
<evidence type="ECO:0000256" key="4">
    <source>
        <dbReference type="ARBA" id="ARBA00023136"/>
    </source>
</evidence>
<sequence length="213" mass="24223">MSGCSRPSTKIIPVTMAWLVLIGGTTLFFVFVIPYLATKYGPLVVIVHSLVTIFVLANFSMATFMDPGVYPRAHEDEAHEDDFHAPLYKNIEINGTTVRMKWCGTCQIYRPPRCSHCSVCNCCIESFDHHCPWVNNCIGRRNYRYFFQFLLSLTIHISIVFSSTLIYVLDHRLYVTAPHCIVSMCLMVLIGLLVVPIFGLTIFHIVLVIRGRT</sequence>
<evidence type="ECO:0000259" key="8">
    <source>
        <dbReference type="Pfam" id="PF01529"/>
    </source>
</evidence>
<dbReference type="PROSITE" id="PS50216">
    <property type="entry name" value="DHHC"/>
    <property type="match status" value="1"/>
</dbReference>
<comment type="catalytic activity">
    <reaction evidence="6">
        <text>L-cysteinyl-[protein] + hexadecanoyl-CoA = S-hexadecanoyl-L-cysteinyl-[protein] + CoA</text>
        <dbReference type="Rhea" id="RHEA:36683"/>
        <dbReference type="Rhea" id="RHEA-COMP:10131"/>
        <dbReference type="Rhea" id="RHEA-COMP:11032"/>
        <dbReference type="ChEBI" id="CHEBI:29950"/>
        <dbReference type="ChEBI" id="CHEBI:57287"/>
        <dbReference type="ChEBI" id="CHEBI:57379"/>
        <dbReference type="ChEBI" id="CHEBI:74151"/>
        <dbReference type="EC" id="2.3.1.225"/>
    </reaction>
    <physiologicalReaction direction="left-to-right" evidence="6">
        <dbReference type="Rhea" id="RHEA:36684"/>
    </physiologicalReaction>
</comment>
<feature type="domain" description="Palmitoyltransferase DHHC" evidence="8">
    <location>
        <begin position="99"/>
        <end position="213"/>
    </location>
</feature>
<keyword evidence="3 7" id="KW-1133">Transmembrane helix</keyword>
<dbReference type="EMBL" id="KB096743">
    <property type="protein sequence ID" value="ESO01620.1"/>
    <property type="molecule type" value="Genomic_DNA"/>
</dbReference>
<dbReference type="GO" id="GO:0016020">
    <property type="term" value="C:membrane"/>
    <property type="evidence" value="ECO:0007669"/>
    <property type="project" value="UniProtKB-SubCell"/>
</dbReference>
<dbReference type="InParanoid" id="T1G4E9"/>
<dbReference type="EnsemblMetazoa" id="HelroT81481">
    <property type="protein sequence ID" value="HelroP81481"/>
    <property type="gene ID" value="HelroG81481"/>
</dbReference>
<name>T1G4E9_HELRO</name>
<dbReference type="STRING" id="6412.T1G4E9"/>
<evidence type="ECO:0000313" key="9">
    <source>
        <dbReference type="EMBL" id="ESO01620.1"/>
    </source>
</evidence>
<comment type="subcellular location">
    <subcellularLocation>
        <location evidence="1">Membrane</location>
        <topology evidence="1">Multi-pass membrane protein</topology>
    </subcellularLocation>
</comment>
<dbReference type="OrthoDB" id="4096362at2759"/>
<feature type="transmembrane region" description="Helical" evidence="7">
    <location>
        <begin position="43"/>
        <end position="64"/>
    </location>
</feature>
<dbReference type="HOGENOM" id="CLU_018741_3_3_1"/>
<dbReference type="PANTHER" id="PTHR12349:SF2">
    <property type="entry name" value="PALMITOYLTRANSFERASE ZDHHC8"/>
    <property type="match status" value="1"/>
</dbReference>
<dbReference type="GO" id="GO:0019706">
    <property type="term" value="F:protein-cysteine S-palmitoyltransferase activity"/>
    <property type="evidence" value="ECO:0007669"/>
    <property type="project" value="UniProtKB-EC"/>
</dbReference>
<dbReference type="OMA" id="IHISIVF"/>
<dbReference type="EC" id="2.3.1.225" evidence="7"/>
<feature type="transmembrane region" description="Helical" evidence="7">
    <location>
        <begin position="12"/>
        <end position="37"/>
    </location>
</feature>
<proteinExistence type="inferred from homology"/>
<evidence type="ECO:0000256" key="7">
    <source>
        <dbReference type="RuleBase" id="RU079119"/>
    </source>
</evidence>
<reference evidence="10" key="3">
    <citation type="submission" date="2015-06" db="UniProtKB">
        <authorList>
            <consortium name="EnsemblMetazoa"/>
        </authorList>
    </citation>
    <scope>IDENTIFICATION</scope>
</reference>
<comment type="domain">
    <text evidence="7">The DHHC domain is required for palmitoyltransferase activity.</text>
</comment>
<reference evidence="11" key="1">
    <citation type="submission" date="2012-12" db="EMBL/GenBank/DDBJ databases">
        <authorList>
            <person name="Hellsten U."/>
            <person name="Grimwood J."/>
            <person name="Chapman J.A."/>
            <person name="Shapiro H."/>
            <person name="Aerts A."/>
            <person name="Otillar R.P."/>
            <person name="Terry A.Y."/>
            <person name="Boore J.L."/>
            <person name="Simakov O."/>
            <person name="Marletaz F."/>
            <person name="Cho S.-J."/>
            <person name="Edsinger-Gonzales E."/>
            <person name="Havlak P."/>
            <person name="Kuo D.-H."/>
            <person name="Larsson T."/>
            <person name="Lv J."/>
            <person name="Arendt D."/>
            <person name="Savage R."/>
            <person name="Osoegawa K."/>
            <person name="de Jong P."/>
            <person name="Lindberg D.R."/>
            <person name="Seaver E.C."/>
            <person name="Weisblat D.A."/>
            <person name="Putnam N.H."/>
            <person name="Grigoriev I.V."/>
            <person name="Rokhsar D.S."/>
        </authorList>
    </citation>
    <scope>NUCLEOTIDE SEQUENCE</scope>
</reference>
<dbReference type="Proteomes" id="UP000015101">
    <property type="component" value="Unassembled WGS sequence"/>
</dbReference>
<evidence type="ECO:0000256" key="6">
    <source>
        <dbReference type="ARBA" id="ARBA00047790"/>
    </source>
</evidence>
<evidence type="ECO:0000256" key="1">
    <source>
        <dbReference type="ARBA" id="ARBA00004141"/>
    </source>
</evidence>
<dbReference type="eggNOG" id="KOG1311">
    <property type="taxonomic scope" value="Eukaryota"/>
</dbReference>
<protein>
    <recommendedName>
        <fullName evidence="7">Palmitoyltransferase</fullName>
        <ecNumber evidence="7">2.3.1.225</ecNumber>
    </recommendedName>
</protein>
<keyword evidence="7" id="KW-0012">Acyltransferase</keyword>
<dbReference type="KEGG" id="hro:HELRODRAFT_81481"/>
<accession>T1G4E9</accession>
<reference evidence="9 11" key="2">
    <citation type="journal article" date="2013" name="Nature">
        <title>Insights into bilaterian evolution from three spiralian genomes.</title>
        <authorList>
            <person name="Simakov O."/>
            <person name="Marletaz F."/>
            <person name="Cho S.J."/>
            <person name="Edsinger-Gonzales E."/>
            <person name="Havlak P."/>
            <person name="Hellsten U."/>
            <person name="Kuo D.H."/>
            <person name="Larsson T."/>
            <person name="Lv J."/>
            <person name="Arendt D."/>
            <person name="Savage R."/>
            <person name="Osoegawa K."/>
            <person name="de Jong P."/>
            <person name="Grimwood J."/>
            <person name="Chapman J.A."/>
            <person name="Shapiro H."/>
            <person name="Aerts A."/>
            <person name="Otillar R.P."/>
            <person name="Terry A.Y."/>
            <person name="Boore J.L."/>
            <person name="Grigoriev I.V."/>
            <person name="Lindberg D.R."/>
            <person name="Seaver E.C."/>
            <person name="Weisblat D.A."/>
            <person name="Putnam N.H."/>
            <person name="Rokhsar D.S."/>
        </authorList>
    </citation>
    <scope>NUCLEOTIDE SEQUENCE</scope>
</reference>